<comment type="caution">
    <text evidence="1">The sequence shown here is derived from an EMBL/GenBank/DDBJ whole genome shotgun (WGS) entry which is preliminary data.</text>
</comment>
<sequence length="83" mass="9262">MSDIPMIKSTEVFSRLSAFHPSIEVWPDIEFSNDGYAYYWLVAHSDGAIRILSYVRCKGGGCEQRTYDVEGDDLWIPAGTAVG</sequence>
<name>A0A3M4AVH4_PSEMA</name>
<gene>
    <name evidence="1" type="ORF">ALQ29_00928</name>
</gene>
<organism evidence="1 2">
    <name type="scientific">Pseudomonas marginalis pv. marginalis</name>
    <dbReference type="NCBI Taxonomy" id="97473"/>
    <lineage>
        <taxon>Bacteria</taxon>
        <taxon>Pseudomonadati</taxon>
        <taxon>Pseudomonadota</taxon>
        <taxon>Gammaproteobacteria</taxon>
        <taxon>Pseudomonadales</taxon>
        <taxon>Pseudomonadaceae</taxon>
        <taxon>Pseudomonas</taxon>
    </lineage>
</organism>
<dbReference type="Proteomes" id="UP000276587">
    <property type="component" value="Unassembled WGS sequence"/>
</dbReference>
<dbReference type="EMBL" id="RBQF01000117">
    <property type="protein sequence ID" value="RMP10943.1"/>
    <property type="molecule type" value="Genomic_DNA"/>
</dbReference>
<evidence type="ECO:0000313" key="2">
    <source>
        <dbReference type="Proteomes" id="UP000276587"/>
    </source>
</evidence>
<dbReference type="AlphaFoldDB" id="A0A3M4AVH4"/>
<evidence type="ECO:0000313" key="1">
    <source>
        <dbReference type="EMBL" id="RMP10943.1"/>
    </source>
</evidence>
<proteinExistence type="predicted"/>
<protein>
    <submittedName>
        <fullName evidence="1">Uncharacterized protein</fullName>
    </submittedName>
</protein>
<reference evidence="1 2" key="1">
    <citation type="submission" date="2018-08" db="EMBL/GenBank/DDBJ databases">
        <title>Recombination of ecologically and evolutionarily significant loci maintains genetic cohesion in the Pseudomonas syringae species complex.</title>
        <authorList>
            <person name="Dillon M."/>
            <person name="Thakur S."/>
            <person name="Almeida R.N.D."/>
            <person name="Weir B.S."/>
            <person name="Guttman D.S."/>
        </authorList>
    </citation>
    <scope>NUCLEOTIDE SEQUENCE [LARGE SCALE GENOMIC DNA]</scope>
    <source>
        <strain evidence="1 2">ICMP 3555</strain>
    </source>
</reference>
<accession>A0A3M4AVH4</accession>
<dbReference type="RefSeq" id="WP_064053771.1">
    <property type="nucleotide sequence ID" value="NZ_RBPW01000210.1"/>
</dbReference>
<keyword evidence="2" id="KW-1185">Reference proteome</keyword>